<protein>
    <submittedName>
        <fullName evidence="2">Esterase</fullName>
    </submittedName>
</protein>
<reference evidence="3 5" key="2">
    <citation type="submission" date="2014-01" db="EMBL/GenBank/DDBJ databases">
        <title>Draft genome sequencing of Bacillus alcalophilus CGMCC 1.3604.</title>
        <authorList>
            <person name="Yang J."/>
            <person name="Diao L."/>
            <person name="Yang S."/>
        </authorList>
    </citation>
    <scope>NUCLEOTIDE SEQUENCE [LARGE SCALE GENOMIC DNA]</scope>
    <source>
        <strain evidence="3 5">CGMCC 1.3604</strain>
    </source>
</reference>
<dbReference type="InterPro" id="IPR029058">
    <property type="entry name" value="AB_hydrolase_fold"/>
</dbReference>
<dbReference type="Pfam" id="PF00326">
    <property type="entry name" value="Peptidase_S9"/>
    <property type="match status" value="1"/>
</dbReference>
<dbReference type="Gene3D" id="3.40.50.1820">
    <property type="entry name" value="alpha/beta hydrolase"/>
    <property type="match status" value="1"/>
</dbReference>
<dbReference type="PANTHER" id="PTHR47381">
    <property type="entry name" value="ALPHA/BETA-HYDROLASES SUPERFAMILY PROTEIN"/>
    <property type="match status" value="1"/>
</dbReference>
<dbReference type="EMBL" id="ALPT02000031">
    <property type="protein sequence ID" value="KGA97365.1"/>
    <property type="molecule type" value="Genomic_DNA"/>
</dbReference>
<proteinExistence type="predicted"/>
<name>A0A094XF26_ALKAL</name>
<dbReference type="SUPFAM" id="SSF53474">
    <property type="entry name" value="alpha/beta-Hydrolases"/>
    <property type="match status" value="1"/>
</dbReference>
<sequence length="264" mass="30119">MIIVEKETIVTIPTLHVVKAALKDQSSIPTVFFLHGFTSAKEHNLHVAYLMAEQGFRVILPDAIHHGEREDDLSKDERKLAMSFWEIVLTSIKELDLIKKTLTEKGLVDEERIGVIGTSMGAITTYGALTQFSWIQSAVSLMGVAHFQSFAEAQIKMMEQKGVTIDEAMKEMVLAKLKPFDLSKQLDKIDNRPLLIWHGKQDQVVPYLFSEQIHQSLLGYYDEQPENLRFISEEQASHKVSRQAILKSVDWFTHHLLKKTFKVS</sequence>
<accession>A0A094XF26</accession>
<gene>
    <name evidence="3" type="ORF">AJ85_06195</name>
    <name evidence="2" type="ORF">BALCAV_0210665</name>
</gene>
<dbReference type="Proteomes" id="UP000297014">
    <property type="component" value="Unassembled WGS sequence"/>
</dbReference>
<dbReference type="OrthoDB" id="31158at2"/>
<dbReference type="eggNOG" id="COG1073">
    <property type="taxonomic scope" value="Bacteria"/>
</dbReference>
<evidence type="ECO:0000313" key="2">
    <source>
        <dbReference type="EMBL" id="KGA97365.1"/>
    </source>
</evidence>
<organism evidence="2 4">
    <name type="scientific">Alkalihalobacillus alcalophilus ATCC 27647 = CGMCC 1.3604</name>
    <dbReference type="NCBI Taxonomy" id="1218173"/>
    <lineage>
        <taxon>Bacteria</taxon>
        <taxon>Bacillati</taxon>
        <taxon>Bacillota</taxon>
        <taxon>Bacilli</taxon>
        <taxon>Bacillales</taxon>
        <taxon>Bacillaceae</taxon>
        <taxon>Alkalihalobacillus</taxon>
    </lineage>
</organism>
<reference evidence="2 4" key="1">
    <citation type="journal article" date="2014" name="Genome Announc.">
        <title>Draft Genome Sequence of Bacillus alcalophilus AV1934, a Classic Alkaliphile Isolated from Human Feces in 1934.</title>
        <authorList>
            <person name="Attie O."/>
            <person name="Jayaprakash A."/>
            <person name="Shah H."/>
            <person name="Paulsen I.T."/>
            <person name="Morino M."/>
            <person name="Takahashi Y."/>
            <person name="Narumi I."/>
            <person name="Sachidanandam R."/>
            <person name="Satoh K."/>
            <person name="Ito M."/>
            <person name="Krulwich T.A."/>
        </authorList>
    </citation>
    <scope>NUCLEOTIDE SEQUENCE [LARGE SCALE GENOMIC DNA]</scope>
    <source>
        <strain evidence="2 4">AV1934</strain>
    </source>
</reference>
<evidence type="ECO:0000313" key="4">
    <source>
        <dbReference type="Proteomes" id="UP000002754"/>
    </source>
</evidence>
<dbReference type="RefSeq" id="WP_003322162.1">
    <property type="nucleotide sequence ID" value="NZ_ALPT02000031.1"/>
</dbReference>
<dbReference type="InterPro" id="IPR001375">
    <property type="entry name" value="Peptidase_S9_cat"/>
</dbReference>
<evidence type="ECO:0000313" key="5">
    <source>
        <dbReference type="Proteomes" id="UP000297014"/>
    </source>
</evidence>
<dbReference type="NCBIfam" id="NF007857">
    <property type="entry name" value="PRK10566.1"/>
    <property type="match status" value="1"/>
</dbReference>
<feature type="domain" description="Peptidase S9 prolyl oligopeptidase catalytic" evidence="1">
    <location>
        <begin position="100"/>
        <end position="256"/>
    </location>
</feature>
<dbReference type="Proteomes" id="UP000002754">
    <property type="component" value="Unassembled WGS sequence"/>
</dbReference>
<comment type="caution">
    <text evidence="2">The sequence shown here is derived from an EMBL/GenBank/DDBJ whole genome shotgun (WGS) entry which is preliminary data.</text>
</comment>
<dbReference type="PANTHER" id="PTHR47381:SF3">
    <property type="entry name" value="ALPHA_BETA-HYDROLASES SUPERFAMILY PROTEIN"/>
    <property type="match status" value="1"/>
</dbReference>
<evidence type="ECO:0000259" key="1">
    <source>
        <dbReference type="Pfam" id="PF00326"/>
    </source>
</evidence>
<dbReference type="GO" id="GO:0006508">
    <property type="term" value="P:proteolysis"/>
    <property type="evidence" value="ECO:0007669"/>
    <property type="project" value="InterPro"/>
</dbReference>
<keyword evidence="4" id="KW-1185">Reference proteome</keyword>
<dbReference type="STRING" id="1218173.BALCAV_0210665"/>
<dbReference type="EMBL" id="JALP01000395">
    <property type="protein sequence ID" value="THG88365.1"/>
    <property type="molecule type" value="Genomic_DNA"/>
</dbReference>
<evidence type="ECO:0000313" key="3">
    <source>
        <dbReference type="EMBL" id="THG88365.1"/>
    </source>
</evidence>
<dbReference type="AlphaFoldDB" id="A0A094XF26"/>
<dbReference type="GO" id="GO:0008236">
    <property type="term" value="F:serine-type peptidase activity"/>
    <property type="evidence" value="ECO:0007669"/>
    <property type="project" value="InterPro"/>
</dbReference>